<dbReference type="InterPro" id="IPR007110">
    <property type="entry name" value="Ig-like_dom"/>
</dbReference>
<feature type="domain" description="Ig-like" evidence="8">
    <location>
        <begin position="2330"/>
        <end position="2421"/>
    </location>
</feature>
<dbReference type="InterPro" id="IPR003599">
    <property type="entry name" value="Ig_sub"/>
</dbReference>
<feature type="compositionally biased region" description="Basic and acidic residues" evidence="7">
    <location>
        <begin position="1357"/>
        <end position="1369"/>
    </location>
</feature>
<dbReference type="InterPro" id="IPR013098">
    <property type="entry name" value="Ig_I-set"/>
</dbReference>
<evidence type="ECO:0000313" key="10">
    <source>
        <dbReference type="Proteomes" id="UP000700334"/>
    </source>
</evidence>
<feature type="compositionally biased region" description="Low complexity" evidence="7">
    <location>
        <begin position="1415"/>
        <end position="1426"/>
    </location>
</feature>
<keyword evidence="3" id="KW-0677">Repeat</keyword>
<feature type="region of interest" description="Disordered" evidence="7">
    <location>
        <begin position="405"/>
        <end position="444"/>
    </location>
</feature>
<feature type="region of interest" description="Disordered" evidence="7">
    <location>
        <begin position="2166"/>
        <end position="2189"/>
    </location>
</feature>
<feature type="compositionally biased region" description="Acidic residues" evidence="7">
    <location>
        <begin position="682"/>
        <end position="700"/>
    </location>
</feature>
<dbReference type="EMBL" id="JAGFMF010011766">
    <property type="protein sequence ID" value="KAG8513684.1"/>
    <property type="molecule type" value="Genomic_DNA"/>
</dbReference>
<evidence type="ECO:0000256" key="5">
    <source>
        <dbReference type="ARBA" id="ARBA00023180"/>
    </source>
</evidence>
<feature type="compositionally biased region" description="Polar residues" evidence="7">
    <location>
        <begin position="1749"/>
        <end position="1766"/>
    </location>
</feature>
<feature type="compositionally biased region" description="Basic and acidic residues" evidence="7">
    <location>
        <begin position="1655"/>
        <end position="1664"/>
    </location>
</feature>
<evidence type="ECO:0000256" key="1">
    <source>
        <dbReference type="ARBA" id="ARBA00022614"/>
    </source>
</evidence>
<feature type="compositionally biased region" description="Low complexity" evidence="7">
    <location>
        <begin position="1263"/>
        <end position="1272"/>
    </location>
</feature>
<keyword evidence="1" id="KW-0433">Leucine-rich repeat</keyword>
<feature type="domain" description="Ig-like" evidence="8">
    <location>
        <begin position="2426"/>
        <end position="2518"/>
    </location>
</feature>
<feature type="domain" description="Ig-like" evidence="8">
    <location>
        <begin position="2819"/>
        <end position="2913"/>
    </location>
</feature>
<feature type="domain" description="Ig-like" evidence="8">
    <location>
        <begin position="2622"/>
        <end position="2721"/>
    </location>
</feature>
<dbReference type="GO" id="GO:0005201">
    <property type="term" value="F:extracellular matrix structural constituent"/>
    <property type="evidence" value="ECO:0007669"/>
    <property type="project" value="TreeGrafter"/>
</dbReference>
<dbReference type="InterPro" id="IPR036179">
    <property type="entry name" value="Ig-like_dom_sf"/>
</dbReference>
<feature type="compositionally biased region" description="Polar residues" evidence="7">
    <location>
        <begin position="1458"/>
        <end position="1468"/>
    </location>
</feature>
<dbReference type="Gene3D" id="2.60.40.10">
    <property type="entry name" value="Immunoglobulins"/>
    <property type="match status" value="12"/>
</dbReference>
<feature type="compositionally biased region" description="Low complexity" evidence="7">
    <location>
        <begin position="1781"/>
        <end position="1791"/>
    </location>
</feature>
<evidence type="ECO:0000256" key="2">
    <source>
        <dbReference type="ARBA" id="ARBA00022729"/>
    </source>
</evidence>
<feature type="compositionally biased region" description="Polar residues" evidence="7">
    <location>
        <begin position="1502"/>
        <end position="1519"/>
    </location>
</feature>
<dbReference type="PROSITE" id="PS50835">
    <property type="entry name" value="IG_LIKE"/>
    <property type="match status" value="12"/>
</dbReference>
<feature type="domain" description="Ig-like" evidence="8">
    <location>
        <begin position="2921"/>
        <end position="3009"/>
    </location>
</feature>
<keyword evidence="2" id="KW-0732">Signal</keyword>
<keyword evidence="10" id="KW-1185">Reference proteome</keyword>
<feature type="compositionally biased region" description="Low complexity" evidence="7">
    <location>
        <begin position="80"/>
        <end position="107"/>
    </location>
</feature>
<feature type="compositionally biased region" description="Basic and acidic residues" evidence="7">
    <location>
        <begin position="1631"/>
        <end position="1642"/>
    </location>
</feature>
<dbReference type="Pfam" id="PF07679">
    <property type="entry name" value="I-set"/>
    <property type="match status" value="7"/>
</dbReference>
<dbReference type="InterPro" id="IPR050467">
    <property type="entry name" value="LRFN"/>
</dbReference>
<dbReference type="SMART" id="SM00369">
    <property type="entry name" value="LRR_TYP"/>
    <property type="match status" value="5"/>
</dbReference>
<dbReference type="InterPro" id="IPR003591">
    <property type="entry name" value="Leu-rich_rpt_typical-subtyp"/>
</dbReference>
<feature type="region of interest" description="Disordered" evidence="7">
    <location>
        <begin position="2029"/>
        <end position="2062"/>
    </location>
</feature>
<comment type="caution">
    <text evidence="9">The sequence shown here is derived from an EMBL/GenBank/DDBJ whole genome shotgun (WGS) entry which is preliminary data.</text>
</comment>
<feature type="domain" description="Ig-like" evidence="8">
    <location>
        <begin position="3016"/>
        <end position="3092"/>
    </location>
</feature>
<sequence>MERGCPRAAPSDLRAPAGTRAQGSRAQGAPPRPAPGLRVLSHPKSRLRYPARVGAARRSPTARGGGWDAGHPTRFGALPGSGRWPGRRAAPGCPAARPPARGSASRGVRAVTLSGTGAGAPSFALQSGDRCVGGGAAARPSLEGSGAGTRGCWRERGAPGDAQTRGAARAGRPGAGDERPSARGAGGGAWAGLAEPLRRQHFRARRREAARGGSVSRCPARTRPDKMPRRAPWCALPAVLVLLSCLPRAPACPHPCACYVPTEVHCTFRSLAAVPAGIPRDVERINLGRKRGSVQAPGGAHKHPSLSGICSPVQSAVTPSSGVPAAAAEVVPAGCRPHEIRVATGAQLSEQRGSPGDPLLVFPAARPCRRRGDVARTTCPSTWPDVSSCPGLDFGYPGSYNKGAPETLSFPASTGLRTHKQPGPSSPEDVPAGDPSAPSKGGLPCGASVQRTFNSIQALSESSLAGLAQLELLLIHGNEIPNIPDGALQDLGSLQVLKFSYNKLRVITKQTLQGLVSLLRLHLDHNRIEFIHPQAFEGLAGLRLLHLEGNELHQLHPGTFATFTFLDYFRLSTVRHLYLADNQLSTLPPGMLESMPVLENLHLHGNPWACDCGLQWFPRWEAGSKGTLKCKKDKSFEGGQLCATCSSPSALRGRELHGLGALPCLKPAIASPLRQNNRSADGAEEPDEQEEEREEEEDLGEPPAPGWSISLNMTDEHGNSVELRCAIRRPTGARAVQLNLTDAHGLDINATVALDIECAMTRDKYEKLWKLIAYYSEVPLQLRRGQPLEGDPARGFAYAQDADAHALYYTGVRARLQAQPAWVLQARLEVQLDRRRSSARTVRLSYRARHAATLPAKGAGPARARSWVMIEPSAQVPRAQALLEGAPLQLSCQVKASESPAILWVLPDGSQLQAPGQDARGRFSALTSGWLRLPAAELRDSGVYRCEARVRDELARAAYRVLVLPAAPPTPGPRALTLQKAPGEPLRLPCHARAVPEAQLSWVLPGGSIVSRAANASHAHLLDDGTLTVPQLQPGDAGLYRCVAVNQLGADQFSVGVAVAHAGPGGAPKRGRQRAGARPPARARGDGVVDDEGGSGLSGQDAPSTQALHPKDQEIFLQTDEDAPAPGRTPKKGRRKLKLWRNPDKEPETTVAEGRRAFESRRRVNVASKHIRPEHWADILARVRGKSPPKEAEAPQLVLTTPAPPGALDETPLLPAVPPPSAASELPGATAEESSADLSMLGEEDEVSSTVSSSRPDAEPGHEGAAVAEAAVTSTDLQDVTEAEFPKLTVGVATASPRWPGPEEATPHGPDALYEEPSSGRGDAGGWPSVGVDSGPWPPATAEASPLHSGSLAEAETLGHRDAEAASHMDEEDMDGLTATHGRPAPTWLSAESTLGGADALAATQPPGHPDVRQVVTASVHAHSVHLTWEDTRRDPHTAQNTPPPEEGPPESRWPESEGQQGASSTRLDPTPPAAGSSTWPSTQPGEAPAAAAGDREAGAVSITSAPVATSASVLTTRPSPKRPHGRKRLRPHRLRPRPRPAPPDTSAPPDTFSSPAPDAGLPEHLEHQLAPTAWVGSTAGAPQKSATEKPAERVTKGPPKRKHRKRPHKHPHQSPTASSGASLTGPSSSAERKPKTPRSDAHPVPPTASLRTGVPRERSRTENPTKSTTRVHSSHIITQEPPYGKEREDSGVTDAGDHGRDSSVPGESLVDATSTSDSGVATVGGFDDEPPSSAFPGTPTWAPPEATQPGTLQMLTAAASSSEAPTDTPFFSIFEDVGLPSRSPSSSSTPPLSPQQEAAASTTDSRIQVGSSPTQAGATSRDVGHLETTPTTIRSERGPHNPILHPGPLEKPTSPAPTPESVAPAVPEPTRLPSRASPPSEDTKDNVLSSVGVPETKTSPVPDAGTRHTQRPEEPSTSSSKWGEVNVTPKQELGQGTAGGRTPTGLPFHLGGHHQEGPVQSVHQASRIPTKPTTLRGMARPPPVTTQSTLRYLVTFQPPHHVTNKPGITAYPSRVLPENDKHFMAPKVPSTAPKVPSTAPKVPSTAPKVPSMAPVVPPHGSRPGGFTDRGADWLNGDSKLFGSNSISDLRDPVPQLPTSKVPHGSGVRVPFFFNRTFSFPQWGVTSKPRTPNSPSLVTRERNVTPGPYQRGHSQGVLHVDFGPPAPPILRPPQATTPHSARFPSGPLLPTRSSVSFVTSSGQPSRNAHQSNAKFFPAGGPPASKFWPLGEKPQIVTKSPQAVTVTADTDAMLHCEASGTPKPFVTWTKVSTGALLAPSTRRDRFEVLKNGSLVIRRAQAQDRGQYQCTAQNLHGADRALVHLSVALQRPEILASQQQDVTVYLGDSIAMQCLAHGTPAPHISWVFPDGSVRCSASPAPGRVTLHENRTLSIRDAGFADRGVYRCVASNAAGADSLAFRLHVAALPPLIRQDKLENISLPPGLSVHIHCSAQAAPAPSVRWVLADGTHIRPSQFLRGSTFVFPNGTLYLRNVAPRDSGRYECVAANLVGSARRTVHLSVQRAAANARITGSSPQRTDVAYGGTLRLDCSASGDPWPRILWRLPSKRMMDALLSFDPRVKVFANGTLLVKSVTDKDAGDYLCVARNKMGDDFVVLQVDVVMKPAKIEHKEDDQRVFSGGDLKVDCVASGLPNPEISWGLPDGSLVNSLMQADDSGARAKRYVVFNNGTLFFNDVGPREQGEYTCFAENQVGKDAMRVRVKVVAEPPAIRNKTLATLRVPYGAVATVACEAKGEPPPRVTWLSPSLRAIPETSDKYRVFPDGRLLIQKAQRADSGNYTCVARNSAGEDRKTVWVQVSVRPPRINGYPDAVATVREIAARGGRALLDCRAEGVPAPRVLWAFPEGVFLPAPYRGQRVSIHSNGTLDIRGLRASDSGQLACIARNEGGEARLLVQLAVLDALEKPRFHDPPSEKITATAGHTISLNCSAAGAPAPSLHWLLPNGTEMRSGQRLHRVFHKADGRLHISALAPGDAGAYRCVARNSAGRAERLVSLRVEVAPDGGRQPRNVVSIVPGDTLRLHCRPPGGRPARVSWTLPGGLVLDAPQVRGRAALADNGTLTVRDASVFDRGTYTCRAGADAGPALASIPVIVVAYPPRITSEPTPVIYARPGHSVKMNCLAMGLPAAQISWELPDKAQLAAGVHARALGNKVVHPHGSLSVQLVTARDSGFYKCTATNILGSDSKTTYLHVY</sequence>
<feature type="compositionally biased region" description="Polar residues" evidence="7">
    <location>
        <begin position="1796"/>
        <end position="1819"/>
    </location>
</feature>
<dbReference type="Proteomes" id="UP000700334">
    <property type="component" value="Unassembled WGS sequence"/>
</dbReference>
<dbReference type="FunFam" id="2.60.40.10:FF:000537">
    <property type="entry name" value="immunoglobulin superfamily member 10"/>
    <property type="match status" value="1"/>
</dbReference>
<protein>
    <submittedName>
        <fullName evidence="9">Matrix-remodeling-associated protein 5</fullName>
    </submittedName>
</protein>
<dbReference type="FunFam" id="2.60.40.10:FF:001433">
    <property type="entry name" value="Matrix remodeling associated 5"/>
    <property type="match status" value="1"/>
</dbReference>
<feature type="region of interest" description="Disordered" evidence="7">
    <location>
        <begin position="1062"/>
        <end position="1106"/>
    </location>
</feature>
<dbReference type="InterPro" id="IPR013783">
    <property type="entry name" value="Ig-like_fold"/>
</dbReference>
<feature type="region of interest" description="Disordered" evidence="7">
    <location>
        <begin position="1293"/>
        <end position="1966"/>
    </location>
</feature>
<feature type="compositionally biased region" description="Basic and acidic residues" evidence="7">
    <location>
        <begin position="1428"/>
        <end position="1437"/>
    </location>
</feature>
<dbReference type="SMART" id="SM00013">
    <property type="entry name" value="LRRNT"/>
    <property type="match status" value="1"/>
</dbReference>
<dbReference type="SMART" id="SM00409">
    <property type="entry name" value="IG"/>
    <property type="match status" value="11"/>
</dbReference>
<feature type="compositionally biased region" description="Basic residues" evidence="7">
    <location>
        <begin position="1129"/>
        <end position="1139"/>
    </location>
</feature>
<dbReference type="PANTHER" id="PTHR45842">
    <property type="entry name" value="SYNAPTIC ADHESION-LIKE MOLECULE SALM"/>
    <property type="match status" value="1"/>
</dbReference>
<organism evidence="9 10">
    <name type="scientific">Galemys pyrenaicus</name>
    <name type="common">Iberian desman</name>
    <name type="synonym">Pyrenean desman</name>
    <dbReference type="NCBI Taxonomy" id="202257"/>
    <lineage>
        <taxon>Eukaryota</taxon>
        <taxon>Metazoa</taxon>
        <taxon>Chordata</taxon>
        <taxon>Craniata</taxon>
        <taxon>Vertebrata</taxon>
        <taxon>Euteleostomi</taxon>
        <taxon>Mammalia</taxon>
        <taxon>Eutheria</taxon>
        <taxon>Laurasiatheria</taxon>
        <taxon>Eulipotyphla</taxon>
        <taxon>Talpidae</taxon>
        <taxon>Galemys</taxon>
    </lineage>
</organism>
<dbReference type="FunFam" id="2.60.40.10:FF:000032">
    <property type="entry name" value="palladin isoform X1"/>
    <property type="match status" value="1"/>
</dbReference>
<dbReference type="InterPro" id="IPR003598">
    <property type="entry name" value="Ig_sub2"/>
</dbReference>
<feature type="domain" description="Ig-like" evidence="8">
    <location>
        <begin position="2725"/>
        <end position="2815"/>
    </location>
</feature>
<evidence type="ECO:0000256" key="4">
    <source>
        <dbReference type="ARBA" id="ARBA00023157"/>
    </source>
</evidence>
<dbReference type="CDD" id="cd00096">
    <property type="entry name" value="Ig"/>
    <property type="match status" value="6"/>
</dbReference>
<feature type="region of interest" description="Disordered" evidence="7">
    <location>
        <begin position="1118"/>
        <end position="1150"/>
    </location>
</feature>
<dbReference type="SMART" id="SM00082">
    <property type="entry name" value="LRRCT"/>
    <property type="match status" value="1"/>
</dbReference>
<dbReference type="FunFam" id="2.60.40.10:FF:001146">
    <property type="entry name" value="Matrix remodeling associated 5"/>
    <property type="match status" value="1"/>
</dbReference>
<dbReference type="SUPFAM" id="SSF52058">
    <property type="entry name" value="L domain-like"/>
    <property type="match status" value="1"/>
</dbReference>
<dbReference type="InterPro" id="IPR000483">
    <property type="entry name" value="Cys-rich_flank_reg_C"/>
</dbReference>
<dbReference type="FunFam" id="2.60.40.10:FF:001306">
    <property type="entry name" value="Matrix remodeling associated 5"/>
    <property type="match status" value="1"/>
</dbReference>
<feature type="domain" description="Ig-like" evidence="8">
    <location>
        <begin position="3112"/>
        <end position="3207"/>
    </location>
</feature>
<dbReference type="InterPro" id="IPR001611">
    <property type="entry name" value="Leu-rich_rpt"/>
</dbReference>
<evidence type="ECO:0000256" key="6">
    <source>
        <dbReference type="ARBA" id="ARBA00023319"/>
    </source>
</evidence>
<feature type="compositionally biased region" description="Low complexity" evidence="7">
    <location>
        <begin position="1617"/>
        <end position="1630"/>
    </location>
</feature>
<dbReference type="InterPro" id="IPR032675">
    <property type="entry name" value="LRR_dom_sf"/>
</dbReference>
<dbReference type="FunFam" id="2.60.40.10:FF:000621">
    <property type="entry name" value="Immunoglobulin superfamily member 10"/>
    <property type="match status" value="1"/>
</dbReference>
<feature type="domain" description="Ig-like" evidence="8">
    <location>
        <begin position="2233"/>
        <end position="2326"/>
    </location>
</feature>
<reference evidence="9" key="1">
    <citation type="journal article" date="2021" name="Evol. Appl.">
        <title>The genome of the Pyrenean desman and the effects of bottlenecks and inbreeding on the genomic landscape of an endangered species.</title>
        <authorList>
            <person name="Escoda L."/>
            <person name="Castresana J."/>
        </authorList>
    </citation>
    <scope>NUCLEOTIDE SEQUENCE</scope>
    <source>
        <strain evidence="9">IBE-C5619</strain>
    </source>
</reference>
<keyword evidence="4" id="KW-1015">Disulfide bond</keyword>
<dbReference type="OrthoDB" id="676979at2759"/>
<dbReference type="FunFam" id="2.60.40.10:FF:001248">
    <property type="entry name" value="Matrix remodeling associated 5"/>
    <property type="match status" value="1"/>
</dbReference>
<feature type="domain" description="Ig-like" evidence="8">
    <location>
        <begin position="973"/>
        <end position="1058"/>
    </location>
</feature>
<proteinExistence type="predicted"/>
<dbReference type="SMART" id="SM00408">
    <property type="entry name" value="IGc2"/>
    <property type="match status" value="12"/>
</dbReference>
<evidence type="ECO:0000256" key="7">
    <source>
        <dbReference type="SAM" id="MobiDB-lite"/>
    </source>
</evidence>
<feature type="compositionally biased region" description="Polar residues" evidence="7">
    <location>
        <begin position="1665"/>
        <end position="1678"/>
    </location>
</feature>
<accession>A0A8J6DMF9</accession>
<feature type="compositionally biased region" description="Basic residues" evidence="7">
    <location>
        <begin position="1520"/>
        <end position="1539"/>
    </location>
</feature>
<feature type="domain" description="Ig-like" evidence="8">
    <location>
        <begin position="2526"/>
        <end position="2619"/>
    </location>
</feature>
<name>A0A8J6DMF9_GALPY</name>
<dbReference type="FunFam" id="2.60.40.10:FF:001377">
    <property type="entry name" value="Matrix remodeling associated 5"/>
    <property type="match status" value="1"/>
</dbReference>
<feature type="compositionally biased region" description="Basic residues" evidence="7">
    <location>
        <begin position="1599"/>
        <end position="1613"/>
    </location>
</feature>
<feature type="compositionally biased region" description="Low complexity" evidence="7">
    <location>
        <begin position="1548"/>
        <end position="1558"/>
    </location>
</feature>
<feature type="compositionally biased region" description="Basic residues" evidence="7">
    <location>
        <begin position="199"/>
        <end position="208"/>
    </location>
</feature>
<gene>
    <name evidence="9" type="ORF">J0S82_000504</name>
</gene>
<feature type="domain" description="Ig-like" evidence="8">
    <location>
        <begin position="872"/>
        <end position="948"/>
    </location>
</feature>
<evidence type="ECO:0000256" key="3">
    <source>
        <dbReference type="ARBA" id="ARBA00022737"/>
    </source>
</evidence>
<dbReference type="PANTHER" id="PTHR45842:SF4">
    <property type="entry name" value="MATRIX-REMODELING-ASSOCIATED PROTEIN 5"/>
    <property type="match status" value="1"/>
</dbReference>
<keyword evidence="5" id="KW-0325">Glycoprotein</keyword>
<feature type="region of interest" description="Disordered" evidence="7">
    <location>
        <begin position="673"/>
        <end position="713"/>
    </location>
</feature>
<dbReference type="SUPFAM" id="SSF48726">
    <property type="entry name" value="Immunoglobulin"/>
    <property type="match status" value="12"/>
</dbReference>
<evidence type="ECO:0000313" key="9">
    <source>
        <dbReference type="EMBL" id="KAG8513684.1"/>
    </source>
</evidence>
<dbReference type="GO" id="GO:0070062">
    <property type="term" value="C:extracellular exosome"/>
    <property type="evidence" value="ECO:0007669"/>
    <property type="project" value="TreeGrafter"/>
</dbReference>
<dbReference type="FunFam" id="2.60.40.10:FF:001402">
    <property type="entry name" value="Matrix remodeling associated 5"/>
    <property type="match status" value="1"/>
</dbReference>
<dbReference type="GO" id="GO:0071559">
    <property type="term" value="P:response to transforming growth factor beta"/>
    <property type="evidence" value="ECO:0007669"/>
    <property type="project" value="TreeGrafter"/>
</dbReference>
<dbReference type="Pfam" id="PF13927">
    <property type="entry name" value="Ig_3"/>
    <property type="match status" value="5"/>
</dbReference>
<feature type="compositionally biased region" description="Basic and acidic residues" evidence="7">
    <location>
        <begin position="1141"/>
        <end position="1150"/>
    </location>
</feature>
<dbReference type="Pfam" id="PF13855">
    <property type="entry name" value="LRR_8"/>
    <property type="match status" value="1"/>
</dbReference>
<feature type="compositionally biased region" description="Basic and acidic residues" evidence="7">
    <location>
        <begin position="1684"/>
        <end position="1702"/>
    </location>
</feature>
<dbReference type="InterPro" id="IPR000372">
    <property type="entry name" value="LRRNT"/>
</dbReference>
<feature type="region of interest" description="Disordered" evidence="7">
    <location>
        <begin position="1186"/>
        <end position="1280"/>
    </location>
</feature>
<evidence type="ECO:0000259" key="8">
    <source>
        <dbReference type="PROSITE" id="PS50835"/>
    </source>
</evidence>
<dbReference type="Gene3D" id="3.80.10.10">
    <property type="entry name" value="Ribonuclease Inhibitor"/>
    <property type="match status" value="2"/>
</dbReference>
<feature type="region of interest" description="Disordered" evidence="7">
    <location>
        <begin position="1"/>
        <end position="107"/>
    </location>
</feature>
<keyword evidence="6" id="KW-0393">Immunoglobulin domain</keyword>
<feature type="compositionally biased region" description="Basic and acidic residues" evidence="7">
    <location>
        <begin position="1587"/>
        <end position="1596"/>
    </location>
</feature>
<feature type="region of interest" description="Disordered" evidence="7">
    <location>
        <begin position="136"/>
        <end position="227"/>
    </location>
</feature>